<comment type="caution">
    <text evidence="6">The sequence shown here is derived from an EMBL/GenBank/DDBJ whole genome shotgun (WGS) entry which is preliminary data.</text>
</comment>
<proteinExistence type="predicted"/>
<dbReference type="EMBL" id="BAAAKJ010000070">
    <property type="protein sequence ID" value="GAA1388456.1"/>
    <property type="molecule type" value="Genomic_DNA"/>
</dbReference>
<dbReference type="Gene3D" id="3.40.462.20">
    <property type="match status" value="1"/>
</dbReference>
<gene>
    <name evidence="6" type="ORF">GCM10009639_14990</name>
</gene>
<dbReference type="Proteomes" id="UP001499863">
    <property type="component" value="Unassembled WGS sequence"/>
</dbReference>
<keyword evidence="7" id="KW-1185">Reference proteome</keyword>
<feature type="domain" description="Berberine/berberine-like" evidence="5">
    <location>
        <begin position="152"/>
        <end position="203"/>
    </location>
</feature>
<evidence type="ECO:0000313" key="7">
    <source>
        <dbReference type="Proteomes" id="UP001499863"/>
    </source>
</evidence>
<evidence type="ECO:0000256" key="3">
    <source>
        <dbReference type="ARBA" id="ARBA00022827"/>
    </source>
</evidence>
<dbReference type="PANTHER" id="PTHR42973">
    <property type="entry name" value="BINDING OXIDOREDUCTASE, PUTATIVE (AFU_ORTHOLOGUE AFUA_1G17690)-RELATED"/>
    <property type="match status" value="1"/>
</dbReference>
<evidence type="ECO:0000256" key="1">
    <source>
        <dbReference type="ARBA" id="ARBA00001974"/>
    </source>
</evidence>
<keyword evidence="3" id="KW-0274">FAD</keyword>
<dbReference type="Gene3D" id="3.30.465.10">
    <property type="match status" value="1"/>
</dbReference>
<reference evidence="7" key="1">
    <citation type="journal article" date="2019" name="Int. J. Syst. Evol. Microbiol.">
        <title>The Global Catalogue of Microorganisms (GCM) 10K type strain sequencing project: providing services to taxonomists for standard genome sequencing and annotation.</title>
        <authorList>
            <consortium name="The Broad Institute Genomics Platform"/>
            <consortium name="The Broad Institute Genome Sequencing Center for Infectious Disease"/>
            <person name="Wu L."/>
            <person name="Ma J."/>
        </authorList>
    </citation>
    <scope>NUCLEOTIDE SEQUENCE [LARGE SCALE GENOMIC DNA]</scope>
    <source>
        <strain evidence="7">JCM 12393</strain>
    </source>
</reference>
<dbReference type="InterPro" id="IPR050416">
    <property type="entry name" value="FAD-linked_Oxidoreductase"/>
</dbReference>
<evidence type="ECO:0000259" key="5">
    <source>
        <dbReference type="Pfam" id="PF08031"/>
    </source>
</evidence>
<evidence type="ECO:0000256" key="4">
    <source>
        <dbReference type="ARBA" id="ARBA00023002"/>
    </source>
</evidence>
<dbReference type="PANTHER" id="PTHR42973:SF39">
    <property type="entry name" value="FAD-BINDING PCMH-TYPE DOMAIN-CONTAINING PROTEIN"/>
    <property type="match status" value="1"/>
</dbReference>
<protein>
    <recommendedName>
        <fullName evidence="5">Berberine/berberine-like domain-containing protein</fullName>
    </recommendedName>
</protein>
<keyword evidence="2" id="KW-0285">Flavoprotein</keyword>
<organism evidence="6 7">
    <name type="scientific">Kitasatospora putterlickiae</name>
    <dbReference type="NCBI Taxonomy" id="221725"/>
    <lineage>
        <taxon>Bacteria</taxon>
        <taxon>Bacillati</taxon>
        <taxon>Actinomycetota</taxon>
        <taxon>Actinomycetes</taxon>
        <taxon>Kitasatosporales</taxon>
        <taxon>Streptomycetaceae</taxon>
        <taxon>Kitasatospora</taxon>
    </lineage>
</organism>
<accession>A0ABP4IG73</accession>
<evidence type="ECO:0000256" key="2">
    <source>
        <dbReference type="ARBA" id="ARBA00022630"/>
    </source>
</evidence>
<dbReference type="InterPro" id="IPR012951">
    <property type="entry name" value="BBE"/>
</dbReference>
<comment type="cofactor">
    <cofactor evidence="1">
        <name>FAD</name>
        <dbReference type="ChEBI" id="CHEBI:57692"/>
    </cofactor>
</comment>
<dbReference type="InterPro" id="IPR016169">
    <property type="entry name" value="FAD-bd_PCMH_sub2"/>
</dbReference>
<dbReference type="RefSeq" id="WP_344329831.1">
    <property type="nucleotide sequence ID" value="NZ_BAAAKJ010000070.1"/>
</dbReference>
<evidence type="ECO:0000313" key="6">
    <source>
        <dbReference type="EMBL" id="GAA1388456.1"/>
    </source>
</evidence>
<dbReference type="Pfam" id="PF08031">
    <property type="entry name" value="BBE"/>
    <property type="match status" value="1"/>
</dbReference>
<name>A0ABP4IG73_9ACTN</name>
<sequence>MLDDYIAAVGNGVGVAPVVVEERVVPWLHATQWGGFTGPDPTYRFKGKPGYQRQAFTALQIDAMHRNLTRTDYFNPGALMLVSAYGGQVNRWSPTDTAVAQRDSILKVQCAALWTDPAQDAVHLAWLRQFFRELYFETGGVPGLNGFADGMFINYADADVRDPLLNTSGIPWQRLYYKDNYPRLQQVKAAYDPRNVFRHGLSVELPV</sequence>
<keyword evidence="4" id="KW-0560">Oxidoreductase</keyword>